<feature type="region of interest" description="Disordered" evidence="1">
    <location>
        <begin position="117"/>
        <end position="150"/>
    </location>
</feature>
<sequence>MNTSESNTIECCNYEDDNELVKFFKDKTISLLPYCLFCNKKMEALNETNHLIRCCKLYHQMLSELNIQNLVLVQELQKKDEKIAHLLQLLESKGVVLPTSNHNSIYDSKPAPITLIPTTTTTTTTSNSKSKPKSDINKEEMDSYARKKQLDGDAQQRLKCYLSAPIRDVTNGNIVRAPFNCLQDYLKNKREYWKSWCEANKISSSDITNVDQESDIDQDTCMPQEPPAKRGRPSKKIVDNDVNNTPKKKKKTKVLKILSDYCVGYFEDLSIDSDYLENESVIMQHNRENTRVHLVVDGSEQNIQTPKDKKQRFNLFSGSDCLFNYSISLICIPPLSK</sequence>
<evidence type="ECO:0000313" key="3">
    <source>
        <dbReference type="Proteomes" id="UP000001396"/>
    </source>
</evidence>
<dbReference type="AlphaFoldDB" id="D3BJC5"/>
<dbReference type="Proteomes" id="UP000001396">
    <property type="component" value="Unassembled WGS sequence"/>
</dbReference>
<reference evidence="2 3" key="1">
    <citation type="journal article" date="2011" name="Genome Res.">
        <title>Phylogeny-wide analysis of social amoeba genomes highlights ancient origins for complex intercellular communication.</title>
        <authorList>
            <person name="Heidel A.J."/>
            <person name="Lawal H.M."/>
            <person name="Felder M."/>
            <person name="Schilde C."/>
            <person name="Helps N.R."/>
            <person name="Tunggal B."/>
            <person name="Rivero F."/>
            <person name="John U."/>
            <person name="Schleicher M."/>
            <person name="Eichinger L."/>
            <person name="Platzer M."/>
            <person name="Noegel A.A."/>
            <person name="Schaap P."/>
            <person name="Gloeckner G."/>
        </authorList>
    </citation>
    <scope>NUCLEOTIDE SEQUENCE [LARGE SCALE GENOMIC DNA]</scope>
    <source>
        <strain evidence="3">ATCC 26659 / Pp 5 / PN500</strain>
    </source>
</reference>
<organism evidence="2 3">
    <name type="scientific">Heterostelium pallidum (strain ATCC 26659 / Pp 5 / PN500)</name>
    <name type="common">Cellular slime mold</name>
    <name type="synonym">Polysphondylium pallidum</name>
    <dbReference type="NCBI Taxonomy" id="670386"/>
    <lineage>
        <taxon>Eukaryota</taxon>
        <taxon>Amoebozoa</taxon>
        <taxon>Evosea</taxon>
        <taxon>Eumycetozoa</taxon>
        <taxon>Dictyostelia</taxon>
        <taxon>Acytosteliales</taxon>
        <taxon>Acytosteliaceae</taxon>
        <taxon>Heterostelium</taxon>
    </lineage>
</organism>
<proteinExistence type="predicted"/>
<keyword evidence="3" id="KW-1185">Reference proteome</keyword>
<accession>D3BJC5</accession>
<feature type="region of interest" description="Disordered" evidence="1">
    <location>
        <begin position="208"/>
        <end position="245"/>
    </location>
</feature>
<evidence type="ECO:0000256" key="1">
    <source>
        <dbReference type="SAM" id="MobiDB-lite"/>
    </source>
</evidence>
<dbReference type="InParanoid" id="D3BJC5"/>
<name>D3BJC5_HETP5</name>
<dbReference type="GeneID" id="31364129"/>
<protein>
    <submittedName>
        <fullName evidence="2">Uncharacterized protein</fullName>
    </submittedName>
</protein>
<dbReference type="EMBL" id="ADBJ01000038">
    <property type="protein sequence ID" value="EFA78005.1"/>
    <property type="molecule type" value="Genomic_DNA"/>
</dbReference>
<gene>
    <name evidence="2" type="ORF">PPL_08650</name>
</gene>
<dbReference type="RefSeq" id="XP_020430133.1">
    <property type="nucleotide sequence ID" value="XM_020579458.1"/>
</dbReference>
<comment type="caution">
    <text evidence="2">The sequence shown here is derived from an EMBL/GenBank/DDBJ whole genome shotgun (WGS) entry which is preliminary data.</text>
</comment>
<evidence type="ECO:0000313" key="2">
    <source>
        <dbReference type="EMBL" id="EFA78005.1"/>
    </source>
</evidence>
<feature type="compositionally biased region" description="Basic and acidic residues" evidence="1">
    <location>
        <begin position="132"/>
        <end position="150"/>
    </location>
</feature>